<dbReference type="GO" id="GO:0000156">
    <property type="term" value="F:phosphorelay response regulator activity"/>
    <property type="evidence" value="ECO:0007669"/>
    <property type="project" value="TreeGrafter"/>
</dbReference>
<dbReference type="Proteomes" id="UP000012040">
    <property type="component" value="Chromosome"/>
</dbReference>
<dbReference type="PROSITE" id="PS51755">
    <property type="entry name" value="OMPR_PHOB"/>
    <property type="match status" value="1"/>
</dbReference>
<dbReference type="AlphaFoldDB" id="M4VP23"/>
<feature type="domain" description="Response regulatory" evidence="4">
    <location>
        <begin position="6"/>
        <end position="119"/>
    </location>
</feature>
<feature type="domain" description="OmpR/PhoB-type" evidence="5">
    <location>
        <begin position="128"/>
        <end position="226"/>
    </location>
</feature>
<dbReference type="Gene3D" id="6.10.250.690">
    <property type="match status" value="1"/>
</dbReference>
<evidence type="ECO:0000256" key="2">
    <source>
        <dbReference type="PROSITE-ProRule" id="PRU00169"/>
    </source>
</evidence>
<dbReference type="SMART" id="SM00448">
    <property type="entry name" value="REC"/>
    <property type="match status" value="1"/>
</dbReference>
<dbReference type="InterPro" id="IPR001789">
    <property type="entry name" value="Sig_transdc_resp-reg_receiver"/>
</dbReference>
<dbReference type="GO" id="GO:0006355">
    <property type="term" value="P:regulation of DNA-templated transcription"/>
    <property type="evidence" value="ECO:0007669"/>
    <property type="project" value="InterPro"/>
</dbReference>
<evidence type="ECO:0000256" key="3">
    <source>
        <dbReference type="PROSITE-ProRule" id="PRU01091"/>
    </source>
</evidence>
<dbReference type="Gene3D" id="3.40.50.2300">
    <property type="match status" value="1"/>
</dbReference>
<dbReference type="GO" id="GO:0032993">
    <property type="term" value="C:protein-DNA complex"/>
    <property type="evidence" value="ECO:0007669"/>
    <property type="project" value="TreeGrafter"/>
</dbReference>
<evidence type="ECO:0000313" key="7">
    <source>
        <dbReference type="Proteomes" id="UP000012040"/>
    </source>
</evidence>
<dbReference type="OrthoDB" id="9802426at2"/>
<evidence type="ECO:0000256" key="1">
    <source>
        <dbReference type="ARBA" id="ARBA00023125"/>
    </source>
</evidence>
<name>M4VP23_9BACT</name>
<dbReference type="CDD" id="cd00383">
    <property type="entry name" value="trans_reg_C"/>
    <property type="match status" value="1"/>
</dbReference>
<keyword evidence="1 3" id="KW-0238">DNA-binding</keyword>
<dbReference type="KEGG" id="bex:A11Q_659"/>
<dbReference type="SUPFAM" id="SSF52172">
    <property type="entry name" value="CheY-like"/>
    <property type="match status" value="1"/>
</dbReference>
<feature type="DNA-binding region" description="OmpR/PhoB-type" evidence="3">
    <location>
        <begin position="128"/>
        <end position="226"/>
    </location>
</feature>
<proteinExistence type="predicted"/>
<accession>M4VP23</accession>
<dbReference type="PANTHER" id="PTHR48111">
    <property type="entry name" value="REGULATOR OF RPOS"/>
    <property type="match status" value="1"/>
</dbReference>
<dbReference type="RefSeq" id="WP_015469369.1">
    <property type="nucleotide sequence ID" value="NC_020813.1"/>
</dbReference>
<dbReference type="GO" id="GO:0000976">
    <property type="term" value="F:transcription cis-regulatory region binding"/>
    <property type="evidence" value="ECO:0007669"/>
    <property type="project" value="TreeGrafter"/>
</dbReference>
<dbReference type="InterPro" id="IPR036388">
    <property type="entry name" value="WH-like_DNA-bd_sf"/>
</dbReference>
<dbReference type="STRING" id="1184267.A11Q_659"/>
<dbReference type="PANTHER" id="PTHR48111:SF50">
    <property type="entry name" value="KDP OPERON TRANSCRIPTIONAL REGULATORY PROTEIN KDPE"/>
    <property type="match status" value="1"/>
</dbReference>
<dbReference type="Pfam" id="PF00072">
    <property type="entry name" value="Response_reg"/>
    <property type="match status" value="1"/>
</dbReference>
<dbReference type="PROSITE" id="PS50110">
    <property type="entry name" value="RESPONSE_REGULATORY"/>
    <property type="match status" value="1"/>
</dbReference>
<dbReference type="SUPFAM" id="SSF46894">
    <property type="entry name" value="C-terminal effector domain of the bipartite response regulators"/>
    <property type="match status" value="1"/>
</dbReference>
<dbReference type="InterPro" id="IPR016032">
    <property type="entry name" value="Sig_transdc_resp-reg_C-effctor"/>
</dbReference>
<dbReference type="InterPro" id="IPR011006">
    <property type="entry name" value="CheY-like_superfamily"/>
</dbReference>
<dbReference type="GO" id="GO:0005829">
    <property type="term" value="C:cytosol"/>
    <property type="evidence" value="ECO:0007669"/>
    <property type="project" value="TreeGrafter"/>
</dbReference>
<feature type="modified residue" description="4-aspartylphosphate" evidence="2">
    <location>
        <position position="55"/>
    </location>
</feature>
<sequence>MKSGSRILIIDDEAAVRNVIKMTLASVGHTIAEASTAAEGLVKANSFHPNLIILDLGLPDMNGLDVLKSFRAWTTIPVVVLTVIDDERTKVTLLDAGADDYLTKPFGPEELSARIRVALRHAGMIEATPVFESGHLKVDLNKKAVLVAGQLVKLTSTEYEVLSRLVRDHGKVVSQVQLLKEIWGTTAKDQGHYLRIYINQLRKKIEPNPAAPIHILTESGVGYRLV</sequence>
<gene>
    <name evidence="6" type="ORF">A11Q_659</name>
</gene>
<protein>
    <submittedName>
        <fullName evidence="6">Two-component response regulator KdpE</fullName>
    </submittedName>
</protein>
<dbReference type="Pfam" id="PF00486">
    <property type="entry name" value="Trans_reg_C"/>
    <property type="match status" value="1"/>
</dbReference>
<dbReference type="HOGENOM" id="CLU_000445_30_8_7"/>
<reference evidence="6 7" key="1">
    <citation type="journal article" date="2013" name="ISME J.">
        <title>By their genes ye shall know them: genomic signatures of predatory bacteria.</title>
        <authorList>
            <person name="Pasternak Z."/>
            <person name="Pietrokovski S."/>
            <person name="Rotem O."/>
            <person name="Gophna U."/>
            <person name="Lurie-Weinberger M.N."/>
            <person name="Jurkevitch E."/>
        </authorList>
    </citation>
    <scope>NUCLEOTIDE SEQUENCE [LARGE SCALE GENOMIC DNA]</scope>
    <source>
        <strain evidence="6 7">JSS</strain>
    </source>
</reference>
<dbReference type="SMART" id="SM00862">
    <property type="entry name" value="Trans_reg_C"/>
    <property type="match status" value="1"/>
</dbReference>
<evidence type="ECO:0000313" key="6">
    <source>
        <dbReference type="EMBL" id="AGH94879.1"/>
    </source>
</evidence>
<dbReference type="Gene3D" id="1.10.10.10">
    <property type="entry name" value="Winged helix-like DNA-binding domain superfamily/Winged helix DNA-binding domain"/>
    <property type="match status" value="1"/>
</dbReference>
<dbReference type="InterPro" id="IPR001867">
    <property type="entry name" value="OmpR/PhoB-type_DNA-bd"/>
</dbReference>
<dbReference type="EMBL" id="CP003537">
    <property type="protein sequence ID" value="AGH94879.1"/>
    <property type="molecule type" value="Genomic_DNA"/>
</dbReference>
<keyword evidence="7" id="KW-1185">Reference proteome</keyword>
<keyword evidence="2" id="KW-0597">Phosphoprotein</keyword>
<dbReference type="eggNOG" id="COG0745">
    <property type="taxonomic scope" value="Bacteria"/>
</dbReference>
<organism evidence="6 7">
    <name type="scientific">Pseudobdellovibrio exovorus JSS</name>
    <dbReference type="NCBI Taxonomy" id="1184267"/>
    <lineage>
        <taxon>Bacteria</taxon>
        <taxon>Pseudomonadati</taxon>
        <taxon>Bdellovibrionota</taxon>
        <taxon>Bdellovibrionia</taxon>
        <taxon>Bdellovibrionales</taxon>
        <taxon>Pseudobdellovibrionaceae</taxon>
        <taxon>Pseudobdellovibrio</taxon>
    </lineage>
</organism>
<evidence type="ECO:0000259" key="5">
    <source>
        <dbReference type="PROSITE" id="PS51755"/>
    </source>
</evidence>
<dbReference type="CDD" id="cd17620">
    <property type="entry name" value="REC_OmpR_KdpE-like"/>
    <property type="match status" value="1"/>
</dbReference>
<dbReference type="InterPro" id="IPR039420">
    <property type="entry name" value="WalR-like"/>
</dbReference>
<evidence type="ECO:0000259" key="4">
    <source>
        <dbReference type="PROSITE" id="PS50110"/>
    </source>
</evidence>
<dbReference type="PATRIC" id="fig|1184267.3.peg.668"/>